<evidence type="ECO:0000313" key="2">
    <source>
        <dbReference type="Proteomes" id="UP000596661"/>
    </source>
</evidence>
<dbReference type="Proteomes" id="UP000596661">
    <property type="component" value="Chromosome 4"/>
</dbReference>
<dbReference type="AlphaFoldDB" id="A0A803PH70"/>
<accession>A0A803PH70</accession>
<reference evidence="1" key="1">
    <citation type="submission" date="2018-11" db="EMBL/GenBank/DDBJ databases">
        <authorList>
            <person name="Grassa J C."/>
        </authorList>
    </citation>
    <scope>NUCLEOTIDE SEQUENCE [LARGE SCALE GENOMIC DNA]</scope>
</reference>
<proteinExistence type="predicted"/>
<keyword evidence="2" id="KW-1185">Reference proteome</keyword>
<sequence>MKNEDVATLIQELHSKLNVRLDAKLEKFKAQEILAPSGIPTNSGILSLLPRRMAMNLITSSRLSESKFLDLMMLWPKHSYMRIRMRIYSIVLVVEIKRPGWVSKTGSPSPVSASHPGTIIPSGSLANSATVTSTKLGITLLLMKRLTPAEMRDKRKRGICFTCDDKYSFGYKYKNRVMLLCGTNETEEEISQSEGLEAHDSEDNAMDKGHIFIVDLYILPIHGLDVVLGMQWMQNLGPCIHDHKTLTMEFS</sequence>
<organism evidence="1 2">
    <name type="scientific">Cannabis sativa</name>
    <name type="common">Hemp</name>
    <name type="synonym">Marijuana</name>
    <dbReference type="NCBI Taxonomy" id="3483"/>
    <lineage>
        <taxon>Eukaryota</taxon>
        <taxon>Viridiplantae</taxon>
        <taxon>Streptophyta</taxon>
        <taxon>Embryophyta</taxon>
        <taxon>Tracheophyta</taxon>
        <taxon>Spermatophyta</taxon>
        <taxon>Magnoliopsida</taxon>
        <taxon>eudicotyledons</taxon>
        <taxon>Gunneridae</taxon>
        <taxon>Pentapetalae</taxon>
        <taxon>rosids</taxon>
        <taxon>fabids</taxon>
        <taxon>Rosales</taxon>
        <taxon>Cannabaceae</taxon>
        <taxon>Cannabis</taxon>
    </lineage>
</organism>
<protein>
    <submittedName>
        <fullName evidence="1">Uncharacterized protein</fullName>
    </submittedName>
</protein>
<dbReference type="EnsemblPlants" id="evm.model.04.364">
    <property type="protein sequence ID" value="cds.evm.model.04.364"/>
    <property type="gene ID" value="evm.TU.04.364"/>
</dbReference>
<dbReference type="EMBL" id="UZAU01000358">
    <property type="status" value="NOT_ANNOTATED_CDS"/>
    <property type="molecule type" value="Genomic_DNA"/>
</dbReference>
<dbReference type="Gramene" id="evm.model.04.364">
    <property type="protein sequence ID" value="cds.evm.model.04.364"/>
    <property type="gene ID" value="evm.TU.04.364"/>
</dbReference>
<reference evidence="1" key="2">
    <citation type="submission" date="2021-03" db="UniProtKB">
        <authorList>
            <consortium name="EnsemblPlants"/>
        </authorList>
    </citation>
    <scope>IDENTIFICATION</scope>
</reference>
<evidence type="ECO:0000313" key="1">
    <source>
        <dbReference type="EnsemblPlants" id="cds.evm.model.04.364"/>
    </source>
</evidence>
<name>A0A803PH70_CANSA</name>